<dbReference type="EMBL" id="OIVN01002567">
    <property type="protein sequence ID" value="SPD04741.1"/>
    <property type="molecule type" value="Genomic_DNA"/>
</dbReference>
<dbReference type="InterPro" id="IPR044824">
    <property type="entry name" value="MAIN-like"/>
</dbReference>
<accession>A0A2N9GZC7</accession>
<dbReference type="GO" id="GO:0010073">
    <property type="term" value="P:meristem maintenance"/>
    <property type="evidence" value="ECO:0007669"/>
    <property type="project" value="InterPro"/>
</dbReference>
<proteinExistence type="predicted"/>
<feature type="compositionally biased region" description="Basic and acidic residues" evidence="1">
    <location>
        <begin position="414"/>
        <end position="440"/>
    </location>
</feature>
<evidence type="ECO:0000313" key="3">
    <source>
        <dbReference type="EMBL" id="SPD04741.1"/>
    </source>
</evidence>
<protein>
    <recommendedName>
        <fullName evidence="2">Aminotransferase-like plant mobile domain-containing protein</fullName>
    </recommendedName>
</protein>
<dbReference type="InterPro" id="IPR019557">
    <property type="entry name" value="AminoTfrase-like_pln_mobile"/>
</dbReference>
<reference evidence="3" key="1">
    <citation type="submission" date="2018-02" db="EMBL/GenBank/DDBJ databases">
        <authorList>
            <person name="Cohen D.B."/>
            <person name="Kent A.D."/>
        </authorList>
    </citation>
    <scope>NUCLEOTIDE SEQUENCE</scope>
</reference>
<sequence length="616" mass="68650">MALSKLDKWKTLGINEAIRASKYEMPINPSLLTSLLCFWSPATNTFSFPEGFMTPTVADIFTLLGLRLMGALAHPLMAVGTGPDNDVLNGVPLSYNDFLKHMKGSGASSSYFPSIAPELHPTIKPWFYGEAWMHARYPTEVPSFPTCFKLFNDSTRRSLPEDFMPFEAKRYGSEDFHQFSSQGFFRGDTAWGACLQSKDLVVIRFANADVEVYYPSLVARQFALVQLWWESYMANFNNEDDLIEALNGCCPGFLMYQLAGAGIEHIASYVTPQPLQQISPSGKKVGGGSSSQKYVTAEDAAFKKAKKSLQLQAPLLRLPAPFEQGTRTSTKRKTIEVEEVDPTISLKGAKPSGKRLIKTVAKKSTAKKAKVIEVVPDSSINEVEPLEDELNDTATLSNLMRKIDKQKQVLSAKAKAEDAKRKRLEVEEEKKKQADKAEEERVVEIERMLEIKKKEKALVDQKRQQELEKKKKEEKEEKKNKKGRQRGNKTSIEAVTSSIEAAAPLAPNMLESLGDIDKLLEGVSLTLQQCQTRTKTSSTSTPLEPSTDQLQATINQLKELLQKPVGLVLLNANLVDQFQLGGRALLDIQTLQSEINDLEMLPLMSWAGLFAAFKEL</sequence>
<feature type="compositionally biased region" description="Basic and acidic residues" evidence="1">
    <location>
        <begin position="466"/>
        <end position="479"/>
    </location>
</feature>
<gene>
    <name evidence="3" type="ORF">FSB_LOCUS32623</name>
</gene>
<evidence type="ECO:0000256" key="1">
    <source>
        <dbReference type="SAM" id="MobiDB-lite"/>
    </source>
</evidence>
<dbReference type="Pfam" id="PF10536">
    <property type="entry name" value="PMD"/>
    <property type="match status" value="1"/>
</dbReference>
<feature type="domain" description="Aminotransferase-like plant mobile" evidence="2">
    <location>
        <begin position="13"/>
        <end position="71"/>
    </location>
</feature>
<feature type="region of interest" description="Disordered" evidence="1">
    <location>
        <begin position="466"/>
        <end position="492"/>
    </location>
</feature>
<evidence type="ECO:0000259" key="2">
    <source>
        <dbReference type="Pfam" id="PF10536"/>
    </source>
</evidence>
<name>A0A2N9GZC7_FAGSY</name>
<dbReference type="PANTHER" id="PTHR46033">
    <property type="entry name" value="PROTEIN MAIN-LIKE 2"/>
    <property type="match status" value="1"/>
</dbReference>
<organism evidence="3">
    <name type="scientific">Fagus sylvatica</name>
    <name type="common">Beechnut</name>
    <dbReference type="NCBI Taxonomy" id="28930"/>
    <lineage>
        <taxon>Eukaryota</taxon>
        <taxon>Viridiplantae</taxon>
        <taxon>Streptophyta</taxon>
        <taxon>Embryophyta</taxon>
        <taxon>Tracheophyta</taxon>
        <taxon>Spermatophyta</taxon>
        <taxon>Magnoliopsida</taxon>
        <taxon>eudicotyledons</taxon>
        <taxon>Gunneridae</taxon>
        <taxon>Pentapetalae</taxon>
        <taxon>rosids</taxon>
        <taxon>fabids</taxon>
        <taxon>Fagales</taxon>
        <taxon>Fagaceae</taxon>
        <taxon>Fagus</taxon>
    </lineage>
</organism>
<feature type="region of interest" description="Disordered" evidence="1">
    <location>
        <begin position="406"/>
        <end position="440"/>
    </location>
</feature>
<dbReference type="AlphaFoldDB" id="A0A2N9GZC7"/>
<dbReference type="PANTHER" id="PTHR46033:SF65">
    <property type="entry name" value="AMINOTRANSFERASE-LIKE PLANT MOBILE DOMAIN-CONTAINING PROTEIN"/>
    <property type="match status" value="1"/>
</dbReference>